<evidence type="ECO:0000256" key="5">
    <source>
        <dbReference type="SAM" id="Phobius"/>
    </source>
</evidence>
<dbReference type="CDD" id="cd06225">
    <property type="entry name" value="HAMP"/>
    <property type="match status" value="1"/>
</dbReference>
<keyword evidence="2" id="KW-0597">Phosphoprotein</keyword>
<proteinExistence type="predicted"/>
<name>A0A943DFA0_9FIRM</name>
<dbReference type="Proteomes" id="UP000759273">
    <property type="component" value="Unassembled WGS sequence"/>
</dbReference>
<feature type="transmembrane region" description="Helical" evidence="5">
    <location>
        <begin position="299"/>
        <end position="322"/>
    </location>
</feature>
<keyword evidence="3" id="KW-0808">Transferase</keyword>
<comment type="caution">
    <text evidence="7">The sequence shown here is derived from an EMBL/GenBank/DDBJ whole genome shotgun (WGS) entry which is preliminary data.</text>
</comment>
<dbReference type="PANTHER" id="PTHR34220:SF7">
    <property type="entry name" value="SENSOR HISTIDINE KINASE YPDA"/>
    <property type="match status" value="1"/>
</dbReference>
<evidence type="ECO:0000313" key="8">
    <source>
        <dbReference type="Proteomes" id="UP000759273"/>
    </source>
</evidence>
<dbReference type="AlphaFoldDB" id="A0A943DFA0"/>
<dbReference type="Pfam" id="PF06580">
    <property type="entry name" value="His_kinase"/>
    <property type="match status" value="1"/>
</dbReference>
<gene>
    <name evidence="7" type="ORF">KHY36_05315</name>
</gene>
<dbReference type="SUPFAM" id="SSF158472">
    <property type="entry name" value="HAMP domain-like"/>
    <property type="match status" value="1"/>
</dbReference>
<dbReference type="PROSITE" id="PS50885">
    <property type="entry name" value="HAMP"/>
    <property type="match status" value="1"/>
</dbReference>
<evidence type="ECO:0000259" key="6">
    <source>
        <dbReference type="PROSITE" id="PS50885"/>
    </source>
</evidence>
<dbReference type="Gene3D" id="6.10.340.10">
    <property type="match status" value="1"/>
</dbReference>
<feature type="domain" description="HAMP" evidence="6">
    <location>
        <begin position="324"/>
        <end position="376"/>
    </location>
</feature>
<dbReference type="EMBL" id="JAGZGG010000008">
    <property type="protein sequence ID" value="MBS5331934.1"/>
    <property type="molecule type" value="Genomic_DNA"/>
</dbReference>
<dbReference type="Gene3D" id="3.30.565.10">
    <property type="entry name" value="Histidine kinase-like ATPase, C-terminal domain"/>
    <property type="match status" value="1"/>
</dbReference>
<evidence type="ECO:0000256" key="4">
    <source>
        <dbReference type="ARBA" id="ARBA00022777"/>
    </source>
</evidence>
<dbReference type="PANTHER" id="PTHR34220">
    <property type="entry name" value="SENSOR HISTIDINE KINASE YPDA"/>
    <property type="match status" value="1"/>
</dbReference>
<organism evidence="7 8">
    <name type="scientific">Subdoligranulum variabile</name>
    <dbReference type="NCBI Taxonomy" id="214851"/>
    <lineage>
        <taxon>Bacteria</taxon>
        <taxon>Bacillati</taxon>
        <taxon>Bacillota</taxon>
        <taxon>Clostridia</taxon>
        <taxon>Eubacteriales</taxon>
        <taxon>Oscillospiraceae</taxon>
        <taxon>Subdoligranulum</taxon>
    </lineage>
</organism>
<evidence type="ECO:0000256" key="3">
    <source>
        <dbReference type="ARBA" id="ARBA00022679"/>
    </source>
</evidence>
<keyword evidence="5" id="KW-1133">Transmembrane helix</keyword>
<reference evidence="7" key="1">
    <citation type="submission" date="2021-02" db="EMBL/GenBank/DDBJ databases">
        <title>Infant gut strain persistence is associated with maternal origin, phylogeny, and functional potential including surface adhesion and iron acquisition.</title>
        <authorList>
            <person name="Lou Y.C."/>
        </authorList>
    </citation>
    <scope>NUCLEOTIDE SEQUENCE</scope>
    <source>
        <strain evidence="7">L3_101_000M1_dasL3_101_000M1_concoct_87</strain>
    </source>
</reference>
<evidence type="ECO:0000256" key="1">
    <source>
        <dbReference type="ARBA" id="ARBA00004370"/>
    </source>
</evidence>
<sequence>MGKFNLHRGSLQLRVLTLTLLFTLGVSIVITVSNMHQLNAEWERTTLLNAEYALQTAAAAIYRDLDEVDDLASWCAYNPSMRTYLLTDSAGNNQALSMYPMISAKYNSMRTLPYIQRFMLINAAGRPMMFGTAATNVVALTPELLQTIPGYNEASYGWAYITRDPLALTTQAAQTIPICRALTLPGTDRTAHVCIFVSPSVITAPLRGFTLSEGGKLLWEMGEHIYTVQNNTLTELDTDRTYYKDTRPFDAETLDSLTEVYERGSGVNTQLIVRYPIGVHDLYLIEVLPNGPLQRQIPYLSASLIFSLAAILALGSALAFLLHRMIARPITALQSRIEAVGSGDFSADPAIEWDNELGDIGRGINKMSGNITALMDRRLEDEKQKQDLEYRMLQNQINPHFIYNTLNSIKWMATIQHAPGIAEMVTALSRLLKSVSKGNERLVPLYEEFALLNDYFTIQQYRYGGTITLDVSYIEDENLTHSCLIPRFTLQPLVENAIFHGIEPKGSAGEVTLRVERDAANGDVLILLSDDGVGMTPAQAAKALQEPGPEEAAAKYRHVGIWNVHRRLQYSFGDAYGLRIESEPGVGTTVTVRLPDAKKASPAGEAVRKAD</sequence>
<dbReference type="Pfam" id="PF00672">
    <property type="entry name" value="HAMP"/>
    <property type="match status" value="1"/>
</dbReference>
<comment type="subcellular location">
    <subcellularLocation>
        <location evidence="1">Membrane</location>
    </subcellularLocation>
</comment>
<dbReference type="SMART" id="SM00304">
    <property type="entry name" value="HAMP"/>
    <property type="match status" value="1"/>
</dbReference>
<evidence type="ECO:0000313" key="7">
    <source>
        <dbReference type="EMBL" id="MBS5331934.1"/>
    </source>
</evidence>
<dbReference type="InterPro" id="IPR010559">
    <property type="entry name" value="Sig_transdc_His_kin_internal"/>
</dbReference>
<keyword evidence="4 7" id="KW-0418">Kinase</keyword>
<dbReference type="InterPro" id="IPR036890">
    <property type="entry name" value="HATPase_C_sf"/>
</dbReference>
<keyword evidence="5" id="KW-0812">Transmembrane</keyword>
<dbReference type="InterPro" id="IPR003594">
    <property type="entry name" value="HATPase_dom"/>
</dbReference>
<dbReference type="SUPFAM" id="SSF55874">
    <property type="entry name" value="ATPase domain of HSP90 chaperone/DNA topoisomerase II/histidine kinase"/>
    <property type="match status" value="1"/>
</dbReference>
<dbReference type="GO" id="GO:0000155">
    <property type="term" value="F:phosphorelay sensor kinase activity"/>
    <property type="evidence" value="ECO:0007669"/>
    <property type="project" value="InterPro"/>
</dbReference>
<keyword evidence="5" id="KW-0472">Membrane</keyword>
<accession>A0A943DFA0</accession>
<dbReference type="GO" id="GO:0016020">
    <property type="term" value="C:membrane"/>
    <property type="evidence" value="ECO:0007669"/>
    <property type="project" value="UniProtKB-SubCell"/>
</dbReference>
<evidence type="ECO:0000256" key="2">
    <source>
        <dbReference type="ARBA" id="ARBA00022553"/>
    </source>
</evidence>
<protein>
    <submittedName>
        <fullName evidence="7">Sensor histidine kinase</fullName>
    </submittedName>
</protein>
<dbReference type="Pfam" id="PF02518">
    <property type="entry name" value="HATPase_c"/>
    <property type="match status" value="1"/>
</dbReference>
<dbReference type="InterPro" id="IPR050640">
    <property type="entry name" value="Bact_2-comp_sensor_kinase"/>
</dbReference>
<dbReference type="InterPro" id="IPR003660">
    <property type="entry name" value="HAMP_dom"/>
</dbReference>